<dbReference type="VEuPathDB" id="MicrosporidiaDB:VICG_00024"/>
<dbReference type="AlphaFoldDB" id="L2GQ27"/>
<dbReference type="EMBL" id="JH370130">
    <property type="protein sequence ID" value="ELA42709.1"/>
    <property type="molecule type" value="Genomic_DNA"/>
</dbReference>
<dbReference type="RefSeq" id="XP_007603477.1">
    <property type="nucleotide sequence ID" value="XM_007603415.1"/>
</dbReference>
<accession>L2GQ27</accession>
<protein>
    <submittedName>
        <fullName evidence="1">Uncharacterized protein</fullName>
    </submittedName>
</protein>
<gene>
    <name evidence="1" type="ORF">VICG_00024</name>
</gene>
<name>L2GQ27_VITCO</name>
<dbReference type="InParanoid" id="L2GQ27"/>
<dbReference type="GeneID" id="19880742"/>
<evidence type="ECO:0000313" key="1">
    <source>
        <dbReference type="EMBL" id="ELA42709.1"/>
    </source>
</evidence>
<reference evidence="2" key="1">
    <citation type="submission" date="2011-05" db="EMBL/GenBank/DDBJ databases">
        <title>The genome sequence of Vittaforma corneae strain ATCC 50505.</title>
        <authorList>
            <consortium name="The Broad Institute Genome Sequencing Platform"/>
            <person name="Cuomo C."/>
            <person name="Didier E."/>
            <person name="Bowers L."/>
            <person name="Young S.K."/>
            <person name="Zeng Q."/>
            <person name="Gargeya S."/>
            <person name="Fitzgerald M."/>
            <person name="Haas B."/>
            <person name="Abouelleil A."/>
            <person name="Alvarado L."/>
            <person name="Arachchi H.M."/>
            <person name="Berlin A."/>
            <person name="Chapman S.B."/>
            <person name="Gearin G."/>
            <person name="Goldberg J."/>
            <person name="Griggs A."/>
            <person name="Gujja S."/>
            <person name="Hansen M."/>
            <person name="Heiman D."/>
            <person name="Howarth C."/>
            <person name="Larimer J."/>
            <person name="Lui A."/>
            <person name="MacDonald P.J.P."/>
            <person name="McCowen C."/>
            <person name="Montmayeur A."/>
            <person name="Murphy C."/>
            <person name="Neiman D."/>
            <person name="Pearson M."/>
            <person name="Priest M."/>
            <person name="Roberts A."/>
            <person name="Saif S."/>
            <person name="Shea T."/>
            <person name="Sisk P."/>
            <person name="Stolte C."/>
            <person name="Sykes S."/>
            <person name="Wortman J."/>
            <person name="Nusbaum C."/>
            <person name="Birren B."/>
        </authorList>
    </citation>
    <scope>NUCLEOTIDE SEQUENCE [LARGE SCALE GENOMIC DNA]</scope>
    <source>
        <strain evidence="2">ATCC 50505</strain>
    </source>
</reference>
<evidence type="ECO:0000313" key="2">
    <source>
        <dbReference type="Proteomes" id="UP000011082"/>
    </source>
</evidence>
<keyword evidence="2" id="KW-1185">Reference proteome</keyword>
<dbReference type="Proteomes" id="UP000011082">
    <property type="component" value="Unassembled WGS sequence"/>
</dbReference>
<dbReference type="HOGENOM" id="CLU_937509_0_0_1"/>
<sequence>MLDRIPVDLSIQSKELQMNDVFNRFKTSKVFVPKTLCKSYFSLIVASILEDKDPVSIINENIPEIDGQLYISLTITNNRSFCSDGALIFIYTENMDDEEFDQECNRVQSLIIQKLSKERVFKDNLKQKTAYSIVYSILSTISSSKDAANVYFIQRDYKNALLEYGGISKQYPELSRRMSEICRVILGYKPLLEPLAFDILLLNQMYDSLCEISSILPFDAKLAIQYYLTDKSINSKLKMIFLYQCCVNFKLCNDDEMSKRCYSKLVSTVESIVDIESYNQKFWLEFLTILSEDDLIH</sequence>
<organism evidence="1 2">
    <name type="scientific">Vittaforma corneae (strain ATCC 50505)</name>
    <name type="common">Microsporidian parasite</name>
    <name type="synonym">Nosema corneum</name>
    <dbReference type="NCBI Taxonomy" id="993615"/>
    <lineage>
        <taxon>Eukaryota</taxon>
        <taxon>Fungi</taxon>
        <taxon>Fungi incertae sedis</taxon>
        <taxon>Microsporidia</taxon>
        <taxon>Nosematidae</taxon>
        <taxon>Vittaforma</taxon>
    </lineage>
</organism>
<proteinExistence type="predicted"/>